<protein>
    <recommendedName>
        <fullName evidence="1">DeoR-like transcriptional repressor C-terminal sensor domain-containing protein</fullName>
    </recommendedName>
</protein>
<dbReference type="PANTHER" id="PTHR30363">
    <property type="entry name" value="HTH-TYPE TRANSCRIPTIONAL REGULATOR SRLR-RELATED"/>
    <property type="match status" value="1"/>
</dbReference>
<dbReference type="Proteomes" id="UP000316360">
    <property type="component" value="Unassembled WGS sequence"/>
</dbReference>
<evidence type="ECO:0000313" key="2">
    <source>
        <dbReference type="EMBL" id="TET10638.1"/>
    </source>
</evidence>
<dbReference type="Pfam" id="PF00455">
    <property type="entry name" value="DeoRC"/>
    <property type="match status" value="1"/>
</dbReference>
<evidence type="ECO:0000313" key="3">
    <source>
        <dbReference type="Proteomes" id="UP000316360"/>
    </source>
</evidence>
<dbReference type="InterPro" id="IPR050313">
    <property type="entry name" value="Carb_Metab_HTH_regulators"/>
</dbReference>
<dbReference type="EMBL" id="SOKJ01000213">
    <property type="protein sequence ID" value="TET10638.1"/>
    <property type="molecule type" value="Genomic_DNA"/>
</dbReference>
<sequence length="161" mass="17328">KVAAALIENGDALMFDASTTALEVAKEIEVKKRLTVITSSLAVVLELIDKPEITVISTGGVFHSRSLSYIGPLAEKGVRNYYVDKMFLGAKGISIAGLTDSYEAEAQLKKAMIESAKETILVIDSSKFNKIALVNIAPLEAISRVITDSGISSRDRKLLID</sequence>
<dbReference type="AlphaFoldDB" id="A0A523RXZ1"/>
<dbReference type="InterPro" id="IPR037171">
    <property type="entry name" value="NagB/RpiA_transferase-like"/>
</dbReference>
<gene>
    <name evidence="2" type="ORF">E3J84_03770</name>
</gene>
<name>A0A523RXZ1_UNCAE</name>
<dbReference type="SUPFAM" id="SSF100950">
    <property type="entry name" value="NagB/RpiA/CoA transferase-like"/>
    <property type="match status" value="1"/>
</dbReference>
<organism evidence="2 3">
    <name type="scientific">Aerophobetes bacterium</name>
    <dbReference type="NCBI Taxonomy" id="2030807"/>
    <lineage>
        <taxon>Bacteria</taxon>
        <taxon>Candidatus Aerophobota</taxon>
    </lineage>
</organism>
<reference evidence="2 3" key="1">
    <citation type="submission" date="2019-03" db="EMBL/GenBank/DDBJ databases">
        <title>Metabolic potential of uncultured bacteria and archaea associated with petroleum seepage in deep-sea sediments.</title>
        <authorList>
            <person name="Dong X."/>
            <person name="Hubert C."/>
        </authorList>
    </citation>
    <scope>NUCLEOTIDE SEQUENCE [LARGE SCALE GENOMIC DNA]</scope>
    <source>
        <strain evidence="2">E44_bin7</strain>
    </source>
</reference>
<evidence type="ECO:0000259" key="1">
    <source>
        <dbReference type="Pfam" id="PF00455"/>
    </source>
</evidence>
<dbReference type="PANTHER" id="PTHR30363:SF44">
    <property type="entry name" value="AGA OPERON TRANSCRIPTIONAL REPRESSOR-RELATED"/>
    <property type="match status" value="1"/>
</dbReference>
<dbReference type="SMART" id="SM01134">
    <property type="entry name" value="DeoRC"/>
    <property type="match status" value="1"/>
</dbReference>
<comment type="caution">
    <text evidence="2">The sequence shown here is derived from an EMBL/GenBank/DDBJ whole genome shotgun (WGS) entry which is preliminary data.</text>
</comment>
<dbReference type="Gene3D" id="3.40.50.1360">
    <property type="match status" value="1"/>
</dbReference>
<proteinExistence type="predicted"/>
<feature type="domain" description="DeoR-like transcriptional repressor C-terminal sensor" evidence="1">
    <location>
        <begin position="1"/>
        <end position="149"/>
    </location>
</feature>
<accession>A0A523RXZ1</accession>
<dbReference type="InterPro" id="IPR014036">
    <property type="entry name" value="DeoR-like_C"/>
</dbReference>
<feature type="non-terminal residue" evidence="2">
    <location>
        <position position="1"/>
    </location>
</feature>